<feature type="active site" description="GMP-histidine intermediate" evidence="12">
    <location>
        <position position="403"/>
    </location>
</feature>
<keyword evidence="3 15" id="KW-0436">Ligase</keyword>
<dbReference type="FunCoup" id="A0A1Q6DVS1">
    <property type="interactions" value="96"/>
</dbReference>
<feature type="binding site" evidence="14">
    <location>
        <position position="326"/>
    </location>
    <ligand>
        <name>Mn(2+)</name>
        <dbReference type="ChEBI" id="CHEBI:29035"/>
        <label>2</label>
    </ligand>
</feature>
<feature type="binding site" evidence="13">
    <location>
        <position position="384"/>
    </location>
    <ligand>
        <name>GMP</name>
        <dbReference type="ChEBI" id="CHEBI:58115"/>
    </ligand>
</feature>
<evidence type="ECO:0000256" key="15">
    <source>
        <dbReference type="RuleBase" id="RU371113"/>
    </source>
</evidence>
<feature type="binding site" evidence="13">
    <location>
        <begin position="326"/>
        <end position="327"/>
    </location>
    <ligand>
        <name>GMP</name>
        <dbReference type="ChEBI" id="CHEBI:58115"/>
    </ligand>
</feature>
<dbReference type="GO" id="GO:0005525">
    <property type="term" value="F:GTP binding"/>
    <property type="evidence" value="ECO:0007669"/>
    <property type="project" value="UniProtKB-KW"/>
</dbReference>
<comment type="function">
    <text evidence="9">Essential for tRNA splicing and maturation. Acts by directly joining spliced tRNA halves to mature-sized tRNAs. Joins RNA with 2',3'-cyclic-phosphate or 3'-phosphate ends to RNA with 5'-hydroxy ends.</text>
</comment>
<dbReference type="Gene3D" id="3.90.1860.10">
    <property type="entry name" value="tRNA-splicing ligase RtcB"/>
    <property type="match status" value="1"/>
</dbReference>
<dbReference type="SUPFAM" id="SSF103365">
    <property type="entry name" value="Hypothetical protein PH1602"/>
    <property type="match status" value="1"/>
</dbReference>
<evidence type="ECO:0000256" key="7">
    <source>
        <dbReference type="ARBA" id="ARBA00023211"/>
    </source>
</evidence>
<comment type="catalytic activity">
    <reaction evidence="10">
        <text>a 3'-end 3'-phospho-ribonucleotide-RNA + a 5'-end dephospho-ribonucleoside-RNA + GTP = a ribonucleotidyl-ribonucleotide-RNA + GMP + diphosphate</text>
        <dbReference type="Rhea" id="RHEA:68076"/>
        <dbReference type="Rhea" id="RHEA-COMP:10463"/>
        <dbReference type="Rhea" id="RHEA-COMP:13936"/>
        <dbReference type="Rhea" id="RHEA-COMP:17355"/>
        <dbReference type="ChEBI" id="CHEBI:33019"/>
        <dbReference type="ChEBI" id="CHEBI:37565"/>
        <dbReference type="ChEBI" id="CHEBI:58115"/>
        <dbReference type="ChEBI" id="CHEBI:83062"/>
        <dbReference type="ChEBI" id="CHEBI:138284"/>
        <dbReference type="ChEBI" id="CHEBI:173118"/>
        <dbReference type="EC" id="6.5.1.8"/>
    </reaction>
</comment>
<feature type="binding site" evidence="14">
    <location>
        <position position="96"/>
    </location>
    <ligand>
        <name>Mn(2+)</name>
        <dbReference type="ChEBI" id="CHEBI:29035"/>
        <label>1</label>
    </ligand>
</feature>
<organism evidence="16 17">
    <name type="scientific">Methanohalarchaeum thermophilum</name>
    <dbReference type="NCBI Taxonomy" id="1903181"/>
    <lineage>
        <taxon>Archaea</taxon>
        <taxon>Methanobacteriati</taxon>
        <taxon>Methanobacteriota</taxon>
        <taxon>Methanonatronarchaeia</taxon>
        <taxon>Methanonatronarchaeales</taxon>
        <taxon>Methanonatronarchaeaceae</taxon>
        <taxon>Candidatus Methanohalarchaeum</taxon>
    </lineage>
</organism>
<dbReference type="AlphaFoldDB" id="A0A1Q6DVS1"/>
<evidence type="ECO:0000313" key="17">
    <source>
        <dbReference type="Proteomes" id="UP000185744"/>
    </source>
</evidence>
<evidence type="ECO:0000256" key="6">
    <source>
        <dbReference type="ARBA" id="ARBA00023134"/>
    </source>
</evidence>
<comment type="catalytic activity">
    <reaction evidence="11">
        <text>a 3'-end 2',3'-cyclophospho-ribonucleotide-RNA + a 5'-end dephospho-ribonucleoside-RNA + GTP + H2O = a ribonucleotidyl-ribonucleotide-RNA + GMP + diphosphate + H(+)</text>
        <dbReference type="Rhea" id="RHEA:68080"/>
        <dbReference type="Rhea" id="RHEA-COMP:10464"/>
        <dbReference type="Rhea" id="RHEA-COMP:13936"/>
        <dbReference type="Rhea" id="RHEA-COMP:17355"/>
        <dbReference type="ChEBI" id="CHEBI:15377"/>
        <dbReference type="ChEBI" id="CHEBI:15378"/>
        <dbReference type="ChEBI" id="CHEBI:33019"/>
        <dbReference type="ChEBI" id="CHEBI:37565"/>
        <dbReference type="ChEBI" id="CHEBI:58115"/>
        <dbReference type="ChEBI" id="CHEBI:83064"/>
        <dbReference type="ChEBI" id="CHEBI:138284"/>
        <dbReference type="ChEBI" id="CHEBI:173118"/>
        <dbReference type="EC" id="6.5.1.8"/>
    </reaction>
</comment>
<feature type="binding site" evidence="13">
    <location>
        <position position="479"/>
    </location>
    <ligand>
        <name>GMP</name>
        <dbReference type="ChEBI" id="CHEBI:58115"/>
    </ligand>
</feature>
<proteinExistence type="inferred from homology"/>
<keyword evidence="4 14" id="KW-0479">Metal-binding</keyword>
<protein>
    <recommendedName>
        <fullName evidence="8 15">tRNA-splicing ligase RtcB</fullName>
        <ecNumber evidence="15">6.5.1.-</ecNumber>
    </recommendedName>
</protein>
<evidence type="ECO:0000256" key="1">
    <source>
        <dbReference type="ARBA" id="ARBA00008071"/>
    </source>
</evidence>
<dbReference type="InterPro" id="IPR001233">
    <property type="entry name" value="RtcB"/>
</dbReference>
<feature type="binding site" evidence="13">
    <location>
        <begin position="403"/>
        <end position="406"/>
    </location>
    <ligand>
        <name>GMP</name>
        <dbReference type="ChEBI" id="CHEBI:58115"/>
    </ligand>
</feature>
<name>A0A1Q6DVS1_METT1</name>
<evidence type="ECO:0000256" key="12">
    <source>
        <dbReference type="PIRSR" id="PIRSR601233-1"/>
    </source>
</evidence>
<dbReference type="InterPro" id="IPR036025">
    <property type="entry name" value="RtcB-like_sf"/>
</dbReference>
<feature type="binding site" evidence="14">
    <location>
        <position position="235"/>
    </location>
    <ligand>
        <name>Mn(2+)</name>
        <dbReference type="ChEBI" id="CHEBI:29035"/>
        <label>2</label>
    </ligand>
</feature>
<dbReference type="Proteomes" id="UP000185744">
    <property type="component" value="Unassembled WGS sequence"/>
</dbReference>
<gene>
    <name evidence="15" type="primary">rtcB</name>
    <name evidence="16" type="ORF">BTN85_0962</name>
</gene>
<comment type="similarity">
    <text evidence="1 15">Belongs to the RtcB family.</text>
</comment>
<keyword evidence="17" id="KW-1185">Reference proteome</keyword>
<keyword evidence="5 13" id="KW-0547">Nucleotide-binding</keyword>
<dbReference type="EMBL" id="MSDW01000001">
    <property type="protein sequence ID" value="OKY78471.1"/>
    <property type="molecule type" value="Genomic_DNA"/>
</dbReference>
<keyword evidence="7 14" id="KW-0464">Manganese</keyword>
<sequence>MKKDNLERKDEYIWEIPKEYKGCMSVPGRLYLSEKLVDVVEEDTYEQIANVACLPGIKNYSLAMPEAHLGYGFPIGGVAALDRDEGVISPGGVGFDINCGVRLLKTNLKKEDVKGKEKELIENLFNKVPSGVGSESKLNLSNSELDILVENGAQWAVENGYGKESDIKFCEENGKMQQADSSLISKKAKGRGKSQVGTLGSGNHFLEVQYIDEIFDEEAAKTFGLNEDYVTVMIHTGSRGFGHQVCTEHVNEMEKAAKKYGIDLPDKQLACAPSGTKEAEDYFKAMCCAANYAWANRQVITSWTREAFHDFFDSEIKLDLVYDVAHNVAKEETHKINKKESKKDYFVHRKGATRAFGPGHSSIPKKYQKTGQPALIPGNMGDSSFIVKGTEYAMENTFGSTCHGAGRKMSRKKAKGKYWGGTVQKELSEKGIYVKATHGSVIAEEAPGAYKNPTEVVDVAHNAGISEKVGRLQPMAVAKG</sequence>
<dbReference type="GO" id="GO:0170057">
    <property type="term" value="F:RNA ligase (GTP) activity"/>
    <property type="evidence" value="ECO:0007669"/>
    <property type="project" value="UniProtKB-EC"/>
</dbReference>
<evidence type="ECO:0000256" key="11">
    <source>
        <dbReference type="ARBA" id="ARBA00049514"/>
    </source>
</evidence>
<dbReference type="PANTHER" id="PTHR11118">
    <property type="entry name" value="RNA-SPLICING LIGASE RTCB HOMOLOG"/>
    <property type="match status" value="1"/>
</dbReference>
<comment type="caution">
    <text evidence="16">The sequence shown here is derived from an EMBL/GenBank/DDBJ whole genome shotgun (WGS) entry which is preliminary data.</text>
</comment>
<keyword evidence="6 13" id="KW-0342">GTP-binding</keyword>
<comment type="cofactor">
    <cofactor evidence="14 15">
        <name>Mn(2+)</name>
        <dbReference type="ChEBI" id="CHEBI:29035"/>
    </cofactor>
    <text evidence="14 15">Binds 2 manganese ions per subunit.</text>
</comment>
<dbReference type="EC" id="6.5.1.-" evidence="15"/>
<evidence type="ECO:0000256" key="2">
    <source>
        <dbReference type="ARBA" id="ARBA00011245"/>
    </source>
</evidence>
<feature type="binding site" evidence="13">
    <location>
        <begin position="203"/>
        <end position="207"/>
    </location>
    <ligand>
        <name>GMP</name>
        <dbReference type="ChEBI" id="CHEBI:58115"/>
    </ligand>
</feature>
<dbReference type="PANTHER" id="PTHR11118:SF1">
    <property type="entry name" value="RNA-SPLICING LIGASE RTCB HOMOLOG"/>
    <property type="match status" value="1"/>
</dbReference>
<evidence type="ECO:0000256" key="14">
    <source>
        <dbReference type="PIRSR" id="PIRSR601233-3"/>
    </source>
</evidence>
<evidence type="ECO:0000313" key="16">
    <source>
        <dbReference type="EMBL" id="OKY78471.1"/>
    </source>
</evidence>
<dbReference type="InParanoid" id="A0A1Q6DVS1"/>
<dbReference type="STRING" id="1903181.BTN85_0962"/>
<dbReference type="GO" id="GO:0046872">
    <property type="term" value="F:metal ion binding"/>
    <property type="evidence" value="ECO:0007669"/>
    <property type="project" value="UniProtKB-UniRule"/>
</dbReference>
<evidence type="ECO:0000256" key="10">
    <source>
        <dbReference type="ARBA" id="ARBA00047746"/>
    </source>
</evidence>
<feature type="binding site" evidence="13">
    <location>
        <begin position="377"/>
        <end position="380"/>
    </location>
    <ligand>
        <name>GMP</name>
        <dbReference type="ChEBI" id="CHEBI:58115"/>
    </ligand>
</feature>
<evidence type="ECO:0000256" key="4">
    <source>
        <dbReference type="ARBA" id="ARBA00022723"/>
    </source>
</evidence>
<accession>A0A1Q6DVS1</accession>
<dbReference type="GO" id="GO:0003972">
    <property type="term" value="F:RNA ligase (ATP) activity"/>
    <property type="evidence" value="ECO:0007669"/>
    <property type="project" value="TreeGrafter"/>
</dbReference>
<evidence type="ECO:0000256" key="5">
    <source>
        <dbReference type="ARBA" id="ARBA00022741"/>
    </source>
</evidence>
<dbReference type="Pfam" id="PF01139">
    <property type="entry name" value="RtcB"/>
    <property type="match status" value="1"/>
</dbReference>
<dbReference type="GO" id="GO:0006388">
    <property type="term" value="P:tRNA splicing, via endonucleolytic cleavage and ligation"/>
    <property type="evidence" value="ECO:0007669"/>
    <property type="project" value="UniProtKB-ARBA"/>
</dbReference>
<evidence type="ECO:0000256" key="3">
    <source>
        <dbReference type="ARBA" id="ARBA00022598"/>
    </source>
</evidence>
<evidence type="ECO:0000256" key="8">
    <source>
        <dbReference type="ARBA" id="ARBA00033766"/>
    </source>
</evidence>
<reference evidence="16" key="1">
    <citation type="submission" date="2016-12" db="EMBL/GenBank/DDBJ databases">
        <title>Discovery of methanogenic haloarchaea.</title>
        <authorList>
            <person name="Sorokin D.Y."/>
            <person name="Makarova K.S."/>
            <person name="Abbas B."/>
            <person name="Ferrer M."/>
            <person name="Golyshin P.N."/>
        </authorList>
    </citation>
    <scope>NUCLEOTIDE SEQUENCE [LARGE SCALE GENOMIC DNA]</scope>
    <source>
        <strain evidence="16">HMET1</strain>
    </source>
</reference>
<evidence type="ECO:0000256" key="9">
    <source>
        <dbReference type="ARBA" id="ARBA00045316"/>
    </source>
</evidence>
<feature type="binding site" evidence="14">
    <location>
        <position position="204"/>
    </location>
    <ligand>
        <name>Mn(2+)</name>
        <dbReference type="ChEBI" id="CHEBI:29035"/>
        <label>1</label>
    </ligand>
</feature>
<evidence type="ECO:0000256" key="13">
    <source>
        <dbReference type="PIRSR" id="PIRSR601233-2"/>
    </source>
</evidence>
<comment type="subunit">
    <text evidence="2 15">Monomer.</text>
</comment>
<dbReference type="FunFam" id="3.90.1860.10:FF:000001">
    <property type="entry name" value="tRNA-splicing ligase RtcB homolog"/>
    <property type="match status" value="1"/>
</dbReference>